<evidence type="ECO:0000313" key="2">
    <source>
        <dbReference type="EMBL" id="KAK4372921.1"/>
    </source>
</evidence>
<organism evidence="2 3">
    <name type="scientific">Anisodus tanguticus</name>
    <dbReference type="NCBI Taxonomy" id="243964"/>
    <lineage>
        <taxon>Eukaryota</taxon>
        <taxon>Viridiplantae</taxon>
        <taxon>Streptophyta</taxon>
        <taxon>Embryophyta</taxon>
        <taxon>Tracheophyta</taxon>
        <taxon>Spermatophyta</taxon>
        <taxon>Magnoliopsida</taxon>
        <taxon>eudicotyledons</taxon>
        <taxon>Gunneridae</taxon>
        <taxon>Pentapetalae</taxon>
        <taxon>asterids</taxon>
        <taxon>lamiids</taxon>
        <taxon>Solanales</taxon>
        <taxon>Solanaceae</taxon>
        <taxon>Solanoideae</taxon>
        <taxon>Hyoscyameae</taxon>
        <taxon>Anisodus</taxon>
    </lineage>
</organism>
<evidence type="ECO:0000313" key="3">
    <source>
        <dbReference type="Proteomes" id="UP001291623"/>
    </source>
</evidence>
<dbReference type="AlphaFoldDB" id="A0AAE1SQL0"/>
<dbReference type="Proteomes" id="UP001291623">
    <property type="component" value="Unassembled WGS sequence"/>
</dbReference>
<feature type="region of interest" description="Disordered" evidence="1">
    <location>
        <begin position="1"/>
        <end position="21"/>
    </location>
</feature>
<protein>
    <submittedName>
        <fullName evidence="2">Uncharacterized protein</fullName>
    </submittedName>
</protein>
<proteinExistence type="predicted"/>
<reference evidence="2" key="1">
    <citation type="submission" date="2023-12" db="EMBL/GenBank/DDBJ databases">
        <title>Genome assembly of Anisodus tanguticus.</title>
        <authorList>
            <person name="Wang Y.-J."/>
        </authorList>
    </citation>
    <scope>NUCLEOTIDE SEQUENCE</scope>
    <source>
        <strain evidence="2">KB-2021</strain>
        <tissue evidence="2">Leaf</tissue>
    </source>
</reference>
<comment type="caution">
    <text evidence="2">The sequence shown here is derived from an EMBL/GenBank/DDBJ whole genome shotgun (WGS) entry which is preliminary data.</text>
</comment>
<dbReference type="EMBL" id="JAVYJV010000004">
    <property type="protein sequence ID" value="KAK4372921.1"/>
    <property type="molecule type" value="Genomic_DNA"/>
</dbReference>
<accession>A0AAE1SQL0</accession>
<sequence length="52" mass="5793">MGREAEACKTPTNKSDKVKGDKVQLHQQAIGAPDVPIEPLEEFIERPDYKAI</sequence>
<name>A0AAE1SQL0_9SOLA</name>
<gene>
    <name evidence="2" type="ORF">RND71_008305</name>
</gene>
<keyword evidence="3" id="KW-1185">Reference proteome</keyword>
<evidence type="ECO:0000256" key="1">
    <source>
        <dbReference type="SAM" id="MobiDB-lite"/>
    </source>
</evidence>